<evidence type="ECO:0008006" key="3">
    <source>
        <dbReference type="Google" id="ProtNLM"/>
    </source>
</evidence>
<gene>
    <name evidence="1" type="ORF">PIIN_02639</name>
</gene>
<accession>G4TBT3</accession>
<reference evidence="1 2" key="1">
    <citation type="journal article" date="2011" name="PLoS Pathog.">
        <title>Endophytic Life Strategies Decoded by Genome and Transcriptome Analyses of the Mutualistic Root Symbiont Piriformospora indica.</title>
        <authorList>
            <person name="Zuccaro A."/>
            <person name="Lahrmann U."/>
            <person name="Guldener U."/>
            <person name="Langen G."/>
            <person name="Pfiffi S."/>
            <person name="Biedenkopf D."/>
            <person name="Wong P."/>
            <person name="Samans B."/>
            <person name="Grimm C."/>
            <person name="Basiewicz M."/>
            <person name="Murat C."/>
            <person name="Martin F."/>
            <person name="Kogel K.H."/>
        </authorList>
    </citation>
    <scope>NUCLEOTIDE SEQUENCE [LARGE SCALE GENOMIC DNA]</scope>
    <source>
        <strain evidence="1 2">DSM 11827</strain>
    </source>
</reference>
<dbReference type="InParanoid" id="G4TBT3"/>
<sequence length="485" mass="55587">MSGEDLWGDTLPYCSEYSDSQVYGQLDSAGGQELFTRCPQELVDIIGAYVPQRDLPSFSLVSKSCYAAGIRNLYAHATLQAHLFRVTSPNVLREELVPISLLLPPSTTHTPLADKDADQTSSSEKIEWTGCPTLRRLVRNKVHQAAIRSLTIHSYPFSVNARACFLSLVQYICNNAPNVRHINHAYFPTKPVRPPDIPNSWRESLTSITTRHVCWWILRAVKGARLRKLVLIHCSTSLATNMMNWHRNGAFDGASLKELHYLWHEWDDKMSELRFDWIATVFPNLMALNISICGCWVDAGASNEEYLKAFCDLVSNLPHLESITIGELEENSAEAELEFIHPLYSAQPTLRQITFSWKISASAKVADFVAWEESPRSEAVWRLTVPVQRTEKASWTPDPTNAARFEWWFSTFGLPHIARRQMERLWRPHLFSEEHKSFIQARNRTWKDIPSEEILYAYMFELIKADLIENKMWDDAFARGARGGW</sequence>
<dbReference type="HOGENOM" id="CLU_654100_0_0_1"/>
<name>G4TBT3_SERID</name>
<comment type="caution">
    <text evidence="1">The sequence shown here is derived from an EMBL/GenBank/DDBJ whole genome shotgun (WGS) entry which is preliminary data.</text>
</comment>
<evidence type="ECO:0000313" key="1">
    <source>
        <dbReference type="EMBL" id="CCA68777.1"/>
    </source>
</evidence>
<dbReference type="AlphaFoldDB" id="G4TBT3"/>
<proteinExistence type="predicted"/>
<protein>
    <recommendedName>
        <fullName evidence="3">F-box domain-containing protein</fullName>
    </recommendedName>
</protein>
<keyword evidence="2" id="KW-1185">Reference proteome</keyword>
<dbReference type="EMBL" id="CAFZ01000040">
    <property type="protein sequence ID" value="CCA68777.1"/>
    <property type="molecule type" value="Genomic_DNA"/>
</dbReference>
<dbReference type="Proteomes" id="UP000007148">
    <property type="component" value="Unassembled WGS sequence"/>
</dbReference>
<organism evidence="1 2">
    <name type="scientific">Serendipita indica (strain DSM 11827)</name>
    <name type="common">Root endophyte fungus</name>
    <name type="synonym">Piriformospora indica</name>
    <dbReference type="NCBI Taxonomy" id="1109443"/>
    <lineage>
        <taxon>Eukaryota</taxon>
        <taxon>Fungi</taxon>
        <taxon>Dikarya</taxon>
        <taxon>Basidiomycota</taxon>
        <taxon>Agaricomycotina</taxon>
        <taxon>Agaricomycetes</taxon>
        <taxon>Sebacinales</taxon>
        <taxon>Serendipitaceae</taxon>
        <taxon>Serendipita</taxon>
    </lineage>
</organism>
<evidence type="ECO:0000313" key="2">
    <source>
        <dbReference type="Proteomes" id="UP000007148"/>
    </source>
</evidence>